<sequence length="539" mass="60220">MSGGLDEKVNPAVEDTGKVDYVDHHEKNAMHSELLDDDLMRNAFAAENAEHEITAWQAVKSHPMACFWAFLMCFTIVMESFDMFLNGNFVAQTAFKEHYGVFHDGKWTIETKWQSALFQSGQCGAFLGVFMAGPITNRLGYRWTTILGLMLMNATIFVSFFANSLALLTVGQLLEGIPWGLFIANSPAYASEVVPIVLRGACTATLQMSWSIGGIIVAAVTWVYNKRDDQWAWRIPLALQWVFPTPILILIFFMPESPWWLIRRGRKDEALRSIERLGAKTKTKANDTLAMMERTVEIEAIKGGNPTILDLFKGTDLRRTVITCLIYASQNFAGNLIANQATFFFEQAGMSTDFSFQLNLINSCLGLIANVGSWFLATWFGRRTVYLWGTAVNLTFLFLLGVCASIPQNSKTNYAQACLGVIISFVYAGSLGPISYTIIAETSSVRLRALSTGVGRGAYYVAEIPMIFLASYMLNPTGGNMAGKCGYVWGATAAVCYVMAYFYLPELKDRSYREVDIMFNRKLPARQFKKTVIDVRENE</sequence>
<dbReference type="PANTHER" id="PTHR48022:SF57">
    <property type="entry name" value="MALTOSE TRANSPORTER, PUTATIVE (AFU_ORTHOLOGUE AFUA_4G00150)-RELATED"/>
    <property type="match status" value="1"/>
</dbReference>
<evidence type="ECO:0000256" key="1">
    <source>
        <dbReference type="ARBA" id="ARBA00004141"/>
    </source>
</evidence>
<feature type="domain" description="Major facilitator superfamily (MFS) profile" evidence="9">
    <location>
        <begin position="68"/>
        <end position="508"/>
    </location>
</feature>
<feature type="transmembrane region" description="Helical" evidence="8">
    <location>
        <begin position="418"/>
        <end position="438"/>
    </location>
</feature>
<comment type="caution">
    <text evidence="10">The sequence shown here is derived from an EMBL/GenBank/DDBJ whole genome shotgun (WGS) entry which is preliminary data.</text>
</comment>
<evidence type="ECO:0000256" key="2">
    <source>
        <dbReference type="ARBA" id="ARBA00010992"/>
    </source>
</evidence>
<dbReference type="Pfam" id="PF00083">
    <property type="entry name" value="Sugar_tr"/>
    <property type="match status" value="1"/>
</dbReference>
<feature type="transmembrane region" description="Helical" evidence="8">
    <location>
        <begin position="65"/>
        <end position="85"/>
    </location>
</feature>
<dbReference type="PROSITE" id="PS50850">
    <property type="entry name" value="MFS"/>
    <property type="match status" value="1"/>
</dbReference>
<evidence type="ECO:0000313" key="11">
    <source>
        <dbReference type="Proteomes" id="UP001280581"/>
    </source>
</evidence>
<evidence type="ECO:0000313" key="10">
    <source>
        <dbReference type="EMBL" id="KAK3209018.1"/>
    </source>
</evidence>
<protein>
    <recommendedName>
        <fullName evidence="9">Major facilitator superfamily (MFS) profile domain-containing protein</fullName>
    </recommendedName>
</protein>
<evidence type="ECO:0000256" key="5">
    <source>
        <dbReference type="ARBA" id="ARBA00022989"/>
    </source>
</evidence>
<feature type="transmembrane region" description="Helical" evidence="8">
    <location>
        <begin position="360"/>
        <end position="380"/>
    </location>
</feature>
<proteinExistence type="inferred from homology"/>
<dbReference type="InterPro" id="IPR036259">
    <property type="entry name" value="MFS_trans_sf"/>
</dbReference>
<dbReference type="InterPro" id="IPR005828">
    <property type="entry name" value="MFS_sugar_transport-like"/>
</dbReference>
<feature type="transmembrane region" description="Helical" evidence="8">
    <location>
        <begin position="386"/>
        <end position="406"/>
    </location>
</feature>
<feature type="transmembrane region" description="Helical" evidence="8">
    <location>
        <begin position="205"/>
        <end position="225"/>
    </location>
</feature>
<dbReference type="InterPro" id="IPR005829">
    <property type="entry name" value="Sugar_transporter_CS"/>
</dbReference>
<comment type="subcellular location">
    <subcellularLocation>
        <location evidence="1">Membrane</location>
        <topology evidence="1">Multi-pass membrane protein</topology>
    </subcellularLocation>
</comment>
<accession>A0AAN6LWL2</accession>
<feature type="transmembrane region" description="Helical" evidence="8">
    <location>
        <begin position="176"/>
        <end position="198"/>
    </location>
</feature>
<evidence type="ECO:0000256" key="6">
    <source>
        <dbReference type="ARBA" id="ARBA00023136"/>
    </source>
</evidence>
<feature type="transmembrane region" description="Helical" evidence="8">
    <location>
        <begin position="231"/>
        <end position="254"/>
    </location>
</feature>
<keyword evidence="6 8" id="KW-0472">Membrane</keyword>
<dbReference type="Gene3D" id="1.20.1250.20">
    <property type="entry name" value="MFS general substrate transporter like domains"/>
    <property type="match status" value="1"/>
</dbReference>
<evidence type="ECO:0000256" key="7">
    <source>
        <dbReference type="RuleBase" id="RU003346"/>
    </source>
</evidence>
<dbReference type="SUPFAM" id="SSF103473">
    <property type="entry name" value="MFS general substrate transporter"/>
    <property type="match status" value="1"/>
</dbReference>
<keyword evidence="4 8" id="KW-0812">Transmembrane</keyword>
<reference evidence="10 11" key="1">
    <citation type="submission" date="2021-02" db="EMBL/GenBank/DDBJ databases">
        <title>Genome assembly of Pseudopithomyces chartarum.</title>
        <authorList>
            <person name="Jauregui R."/>
            <person name="Singh J."/>
            <person name="Voisey C."/>
        </authorList>
    </citation>
    <scope>NUCLEOTIDE SEQUENCE [LARGE SCALE GENOMIC DNA]</scope>
    <source>
        <strain evidence="10 11">AGR01</strain>
    </source>
</reference>
<dbReference type="InterPro" id="IPR050360">
    <property type="entry name" value="MFS_Sugar_Transporters"/>
</dbReference>
<keyword evidence="11" id="KW-1185">Reference proteome</keyword>
<evidence type="ECO:0000256" key="8">
    <source>
        <dbReference type="SAM" id="Phobius"/>
    </source>
</evidence>
<name>A0AAN6LWL2_9PLEO</name>
<dbReference type="PANTHER" id="PTHR48022">
    <property type="entry name" value="PLASTIDIC GLUCOSE TRANSPORTER 4"/>
    <property type="match status" value="1"/>
</dbReference>
<dbReference type="InterPro" id="IPR020846">
    <property type="entry name" value="MFS_dom"/>
</dbReference>
<feature type="transmembrane region" description="Helical" evidence="8">
    <location>
        <begin position="458"/>
        <end position="474"/>
    </location>
</feature>
<keyword evidence="5 8" id="KW-1133">Transmembrane helix</keyword>
<dbReference type="GO" id="GO:0005351">
    <property type="term" value="F:carbohydrate:proton symporter activity"/>
    <property type="evidence" value="ECO:0007669"/>
    <property type="project" value="TreeGrafter"/>
</dbReference>
<dbReference type="NCBIfam" id="TIGR00879">
    <property type="entry name" value="SP"/>
    <property type="match status" value="1"/>
</dbReference>
<dbReference type="GO" id="GO:0016020">
    <property type="term" value="C:membrane"/>
    <property type="evidence" value="ECO:0007669"/>
    <property type="project" value="UniProtKB-SubCell"/>
</dbReference>
<keyword evidence="3 7" id="KW-0813">Transport</keyword>
<dbReference type="EMBL" id="WVTA01000006">
    <property type="protein sequence ID" value="KAK3209018.1"/>
    <property type="molecule type" value="Genomic_DNA"/>
</dbReference>
<evidence type="ECO:0000259" key="9">
    <source>
        <dbReference type="PROSITE" id="PS50850"/>
    </source>
</evidence>
<feature type="transmembrane region" description="Helical" evidence="8">
    <location>
        <begin position="147"/>
        <end position="170"/>
    </location>
</feature>
<organism evidence="10 11">
    <name type="scientific">Pseudopithomyces chartarum</name>
    <dbReference type="NCBI Taxonomy" id="1892770"/>
    <lineage>
        <taxon>Eukaryota</taxon>
        <taxon>Fungi</taxon>
        <taxon>Dikarya</taxon>
        <taxon>Ascomycota</taxon>
        <taxon>Pezizomycotina</taxon>
        <taxon>Dothideomycetes</taxon>
        <taxon>Pleosporomycetidae</taxon>
        <taxon>Pleosporales</taxon>
        <taxon>Massarineae</taxon>
        <taxon>Didymosphaeriaceae</taxon>
        <taxon>Pseudopithomyces</taxon>
    </lineage>
</organism>
<dbReference type="AlphaFoldDB" id="A0AAN6LWL2"/>
<gene>
    <name evidence="10" type="ORF">GRF29_69g412514</name>
</gene>
<dbReference type="PROSITE" id="PS00217">
    <property type="entry name" value="SUGAR_TRANSPORT_2"/>
    <property type="match status" value="1"/>
</dbReference>
<dbReference type="Proteomes" id="UP001280581">
    <property type="component" value="Unassembled WGS sequence"/>
</dbReference>
<feature type="transmembrane region" description="Helical" evidence="8">
    <location>
        <begin position="486"/>
        <end position="504"/>
    </location>
</feature>
<dbReference type="FunFam" id="1.20.1250.20:FF:000078">
    <property type="entry name" value="MFS maltose transporter, putative"/>
    <property type="match status" value="1"/>
</dbReference>
<comment type="similarity">
    <text evidence="2 7">Belongs to the major facilitator superfamily. Sugar transporter (TC 2.A.1.1) family.</text>
</comment>
<dbReference type="InterPro" id="IPR003663">
    <property type="entry name" value="Sugar/inositol_transpt"/>
</dbReference>
<evidence type="ECO:0000256" key="4">
    <source>
        <dbReference type="ARBA" id="ARBA00022692"/>
    </source>
</evidence>
<evidence type="ECO:0000256" key="3">
    <source>
        <dbReference type="ARBA" id="ARBA00022448"/>
    </source>
</evidence>